<dbReference type="GO" id="GO:0004769">
    <property type="term" value="F:steroid Delta-isomerase activity"/>
    <property type="evidence" value="ECO:0007669"/>
    <property type="project" value="TreeGrafter"/>
</dbReference>
<dbReference type="GO" id="GO:0016126">
    <property type="term" value="P:sterol biosynthetic process"/>
    <property type="evidence" value="ECO:0007669"/>
    <property type="project" value="UniProtKB-KW"/>
</dbReference>
<reference evidence="16 17" key="1">
    <citation type="journal article" date="2016" name="Nat. Commun.">
        <title>Extremotolerant tardigrade genome and improved radiotolerance of human cultured cells by tardigrade-unique protein.</title>
        <authorList>
            <person name="Hashimoto T."/>
            <person name="Horikawa D.D."/>
            <person name="Saito Y."/>
            <person name="Kuwahara H."/>
            <person name="Kozuka-Hata H."/>
            <person name="Shin-I T."/>
            <person name="Minakuchi Y."/>
            <person name="Ohishi K."/>
            <person name="Motoyama A."/>
            <person name="Aizu T."/>
            <person name="Enomoto A."/>
            <person name="Kondo K."/>
            <person name="Tanaka S."/>
            <person name="Hara Y."/>
            <person name="Koshikawa S."/>
            <person name="Sagara H."/>
            <person name="Miura T."/>
            <person name="Yokobori S."/>
            <person name="Miyagawa K."/>
            <person name="Suzuki Y."/>
            <person name="Kubo T."/>
            <person name="Oyama M."/>
            <person name="Kohara Y."/>
            <person name="Fujiyama A."/>
            <person name="Arakawa K."/>
            <person name="Katayama T."/>
            <person name="Toyoda A."/>
            <person name="Kunieda T."/>
        </authorList>
    </citation>
    <scope>NUCLEOTIDE SEQUENCE [LARGE SCALE GENOMIC DNA]</scope>
    <source>
        <strain evidence="16 17">YOKOZUNA-1</strain>
    </source>
</reference>
<feature type="transmembrane region" description="Helical" evidence="14">
    <location>
        <begin position="190"/>
        <end position="213"/>
    </location>
</feature>
<dbReference type="PROSITE" id="PS51751">
    <property type="entry name" value="EXPERA"/>
    <property type="match status" value="1"/>
</dbReference>
<evidence type="ECO:0000256" key="13">
    <source>
        <dbReference type="PROSITE-ProRule" id="PRU01087"/>
    </source>
</evidence>
<evidence type="ECO:0000256" key="5">
    <source>
        <dbReference type="ARBA" id="ARBA00022955"/>
    </source>
</evidence>
<evidence type="ECO:0000256" key="11">
    <source>
        <dbReference type="ARBA" id="ARBA00023221"/>
    </source>
</evidence>
<comment type="caution">
    <text evidence="16">The sequence shown here is derived from an EMBL/GenBank/DDBJ whole genome shotgun (WGS) entry which is preliminary data.</text>
</comment>
<keyword evidence="11" id="KW-0753">Steroid metabolism</keyword>
<evidence type="ECO:0000256" key="4">
    <source>
        <dbReference type="ARBA" id="ARBA00022692"/>
    </source>
</evidence>
<protein>
    <recommendedName>
        <fullName evidence="15">EXPERA domain-containing protein</fullName>
    </recommendedName>
</protein>
<evidence type="ECO:0000256" key="1">
    <source>
        <dbReference type="ARBA" id="ARBA00004141"/>
    </source>
</evidence>
<evidence type="ECO:0000256" key="3">
    <source>
        <dbReference type="ARBA" id="ARBA00022516"/>
    </source>
</evidence>
<accession>A0A1D1UME8</accession>
<feature type="transmembrane region" description="Helical" evidence="14">
    <location>
        <begin position="121"/>
        <end position="143"/>
    </location>
</feature>
<comment type="subcellular location">
    <subcellularLocation>
        <location evidence="1">Membrane</location>
        <topology evidence="1">Multi-pass membrane protein</topology>
    </subcellularLocation>
</comment>
<evidence type="ECO:0000256" key="2">
    <source>
        <dbReference type="ARBA" id="ARBA00008337"/>
    </source>
</evidence>
<keyword evidence="7" id="KW-0756">Sterol biosynthesis</keyword>
<keyword evidence="5" id="KW-0752">Steroid biosynthesis</keyword>
<keyword evidence="17" id="KW-1185">Reference proteome</keyword>
<keyword evidence="4 13" id="KW-0812">Transmembrane</keyword>
<dbReference type="AlphaFoldDB" id="A0A1D1UME8"/>
<dbReference type="InterPro" id="IPR033118">
    <property type="entry name" value="EXPERA"/>
</dbReference>
<evidence type="ECO:0000256" key="8">
    <source>
        <dbReference type="ARBA" id="ARBA00023098"/>
    </source>
</evidence>
<dbReference type="PANTHER" id="PTHR14207">
    <property type="entry name" value="STEROL ISOMERASE"/>
    <property type="match status" value="1"/>
</dbReference>
<proteinExistence type="inferred from homology"/>
<sequence length="241" mass="27507">MKKLQLDDIPPHPYFPAGIHLPHYIENTHTVEILLAVFGVVVVVIGVITWKIAKHYRPDFGTIDKAKICWFAVSGLIHLFLEGYFAKYHLTLSGHHDIFAQIWKEYAKGDSRYLTSDTFTVVMETFTCVVDGPLCLWTAWAYLQNKPYVHVLQMLVSTAQLYGDILYMVIEWMEDFSHGPVFHPLYFWGYFVVMNAFWIIIPASLIAESAIVITKAVRQSQASGNRISDSTDSLLETKKSS</sequence>
<evidence type="ECO:0000256" key="12">
    <source>
        <dbReference type="ARBA" id="ARBA00023235"/>
    </source>
</evidence>
<comment type="similarity">
    <text evidence="2">Belongs to the EBP family.</text>
</comment>
<keyword evidence="8" id="KW-0443">Lipid metabolism</keyword>
<evidence type="ECO:0000256" key="6">
    <source>
        <dbReference type="ARBA" id="ARBA00022989"/>
    </source>
</evidence>
<dbReference type="Pfam" id="PF05241">
    <property type="entry name" value="EBP"/>
    <property type="match status" value="1"/>
</dbReference>
<keyword evidence="12" id="KW-0413">Isomerase</keyword>
<evidence type="ECO:0000313" key="17">
    <source>
        <dbReference type="Proteomes" id="UP000186922"/>
    </source>
</evidence>
<feature type="transmembrane region" description="Helical" evidence="14">
    <location>
        <begin position="150"/>
        <end position="170"/>
    </location>
</feature>
<evidence type="ECO:0000256" key="14">
    <source>
        <dbReference type="SAM" id="Phobius"/>
    </source>
</evidence>
<dbReference type="GO" id="GO:0005783">
    <property type="term" value="C:endoplasmic reticulum"/>
    <property type="evidence" value="ECO:0007669"/>
    <property type="project" value="TreeGrafter"/>
</dbReference>
<evidence type="ECO:0000313" key="16">
    <source>
        <dbReference type="EMBL" id="GAU87523.1"/>
    </source>
</evidence>
<evidence type="ECO:0000256" key="10">
    <source>
        <dbReference type="ARBA" id="ARBA00023166"/>
    </source>
</evidence>
<evidence type="ECO:0000256" key="9">
    <source>
        <dbReference type="ARBA" id="ARBA00023136"/>
    </source>
</evidence>
<keyword evidence="10" id="KW-1207">Sterol metabolism</keyword>
<evidence type="ECO:0000259" key="15">
    <source>
        <dbReference type="PROSITE" id="PS51751"/>
    </source>
</evidence>
<dbReference type="PANTHER" id="PTHR14207:SF0">
    <property type="entry name" value="3-BETA-HYDROXYSTEROID-DELTA(8),DELTA(7)-ISOMERASE"/>
    <property type="match status" value="1"/>
</dbReference>
<feature type="transmembrane region" description="Helical" evidence="14">
    <location>
        <begin position="68"/>
        <end position="86"/>
    </location>
</feature>
<dbReference type="GO" id="GO:0000247">
    <property type="term" value="F:C-8 sterol isomerase activity"/>
    <property type="evidence" value="ECO:0007669"/>
    <property type="project" value="TreeGrafter"/>
</dbReference>
<keyword evidence="3" id="KW-0444">Lipid biosynthesis</keyword>
<dbReference type="EMBL" id="BDGG01000001">
    <property type="protein sequence ID" value="GAU87523.1"/>
    <property type="molecule type" value="Genomic_DNA"/>
</dbReference>
<gene>
    <name evidence="16" type="primary">RvY_00354-1</name>
    <name evidence="16" type="synonym">RvY_00354.1</name>
    <name evidence="16" type="ORF">RvY_00354</name>
</gene>
<dbReference type="GO" id="GO:0047750">
    <property type="term" value="F:cholestenol delta-isomerase activity"/>
    <property type="evidence" value="ECO:0007669"/>
    <property type="project" value="InterPro"/>
</dbReference>
<dbReference type="Proteomes" id="UP000186922">
    <property type="component" value="Unassembled WGS sequence"/>
</dbReference>
<keyword evidence="6 13" id="KW-1133">Transmembrane helix</keyword>
<name>A0A1D1UME8_RAMVA</name>
<feature type="domain" description="EXPERA" evidence="15">
    <location>
        <begin position="63"/>
        <end position="206"/>
    </location>
</feature>
<dbReference type="InterPro" id="IPR007905">
    <property type="entry name" value="EBP"/>
</dbReference>
<dbReference type="STRING" id="947166.A0A1D1UME8"/>
<keyword evidence="9 13" id="KW-0472">Membrane</keyword>
<organism evidence="16 17">
    <name type="scientific">Ramazzottius varieornatus</name>
    <name type="common">Water bear</name>
    <name type="synonym">Tardigrade</name>
    <dbReference type="NCBI Taxonomy" id="947166"/>
    <lineage>
        <taxon>Eukaryota</taxon>
        <taxon>Metazoa</taxon>
        <taxon>Ecdysozoa</taxon>
        <taxon>Tardigrada</taxon>
        <taxon>Eutardigrada</taxon>
        <taxon>Parachela</taxon>
        <taxon>Hypsibioidea</taxon>
        <taxon>Ramazzottiidae</taxon>
        <taxon>Ramazzottius</taxon>
    </lineage>
</organism>
<dbReference type="OrthoDB" id="58557at2759"/>
<evidence type="ECO:0000256" key="7">
    <source>
        <dbReference type="ARBA" id="ARBA00023011"/>
    </source>
</evidence>
<dbReference type="GO" id="GO:0016020">
    <property type="term" value="C:membrane"/>
    <property type="evidence" value="ECO:0007669"/>
    <property type="project" value="UniProtKB-SubCell"/>
</dbReference>
<feature type="transmembrane region" description="Helical" evidence="14">
    <location>
        <begin position="33"/>
        <end position="53"/>
    </location>
</feature>